<gene>
    <name evidence="1" type="ordered locus">At4g25170</name>
</gene>
<organism evidence="1">
    <name type="scientific">Arabidopsis thaliana</name>
    <name type="common">Mouse-ear cress</name>
    <dbReference type="NCBI Taxonomy" id="3702"/>
    <lineage>
        <taxon>Eukaryota</taxon>
        <taxon>Viridiplantae</taxon>
        <taxon>Streptophyta</taxon>
        <taxon>Embryophyta</taxon>
        <taxon>Tracheophyta</taxon>
        <taxon>Spermatophyta</taxon>
        <taxon>Magnoliopsida</taxon>
        <taxon>eudicotyledons</taxon>
        <taxon>Gunneridae</taxon>
        <taxon>Pentapetalae</taxon>
        <taxon>rosids</taxon>
        <taxon>malvids</taxon>
        <taxon>Brassicales</taxon>
        <taxon>Brassicaceae</taxon>
        <taxon>Camelineae</taxon>
        <taxon>Arabidopsis</taxon>
    </lineage>
</organism>
<accession>Q0WWY0</accession>
<name>Q0WWY0_ARATH</name>
<proteinExistence type="evidence at transcript level"/>
<feature type="non-terminal residue" evidence="1">
    <location>
        <position position="1"/>
    </location>
</feature>
<dbReference type="EMBL" id="AK226203">
    <property type="protein sequence ID" value="BAE98368.1"/>
    <property type="molecule type" value="mRNA"/>
</dbReference>
<evidence type="ECO:0000313" key="1">
    <source>
        <dbReference type="EMBL" id="BAE98368.1"/>
    </source>
</evidence>
<sequence length="30" mass="3283">KADHFGPAIHHRYAGRDGIPSLQLVLIVSN</sequence>
<reference evidence="1" key="1">
    <citation type="submission" date="2006-07" db="EMBL/GenBank/DDBJ databases">
        <title>Large-scale analysis of RIKEN Arabidopsis full-length (RAFL) cDNAs.</title>
        <authorList>
            <person name="Totoki Y."/>
            <person name="Seki M."/>
            <person name="Ishida J."/>
            <person name="Nakajima M."/>
            <person name="Enju A."/>
            <person name="Morosawa T."/>
            <person name="Kamiya A."/>
            <person name="Narusaka M."/>
            <person name="Shin-i T."/>
            <person name="Nakagawa M."/>
            <person name="Sakamoto N."/>
            <person name="Oishi K."/>
            <person name="Kohara Y."/>
            <person name="Kobayashi M."/>
            <person name="Toyoda A."/>
            <person name="Sakaki Y."/>
            <person name="Sakurai T."/>
            <person name="Iida K."/>
            <person name="Akiyama K."/>
            <person name="Satou M."/>
            <person name="Toyoda T."/>
            <person name="Konagaya A."/>
            <person name="Carninci P."/>
            <person name="Kawai J."/>
            <person name="Hayashizaki Y."/>
            <person name="Shinozaki K."/>
        </authorList>
    </citation>
    <scope>NUCLEOTIDE SEQUENCE</scope>
</reference>
<protein>
    <submittedName>
        <fullName evidence="1">Uncharacterized protein At4g25170</fullName>
    </submittedName>
</protein>
<dbReference type="AlphaFoldDB" id="Q0WWY0"/>